<evidence type="ECO:0000256" key="1">
    <source>
        <dbReference type="ARBA" id="ARBA00022737"/>
    </source>
</evidence>
<dbReference type="EMBL" id="PJQD01000085">
    <property type="protein sequence ID" value="POY71507.1"/>
    <property type="molecule type" value="Genomic_DNA"/>
</dbReference>
<dbReference type="GO" id="GO:0006654">
    <property type="term" value="P:phosphatidic acid biosynthetic process"/>
    <property type="evidence" value="ECO:0007669"/>
    <property type="project" value="InterPro"/>
</dbReference>
<dbReference type="PANTHER" id="PTHR18896:SF186">
    <property type="entry name" value="PHOSPHOLIPASE D"/>
    <property type="match status" value="1"/>
</dbReference>
<dbReference type="Proteomes" id="UP000237144">
    <property type="component" value="Unassembled WGS sequence"/>
</dbReference>
<dbReference type="EC" id="3.1.4.4" evidence="5"/>
<sequence>MHQLGDKFGKLTTRAERFGESLAYAWNPDHRHDEDHERIEDEARLAIRKEHRFESFAGETEGNNVKWYTSGHDYFYALSDILENAKETIWILDWWLTPELYLRRPPTEHEDYRLDRLLLRKAKEGVKVYIIVYKEVTQTMTMSSSHTKHHLEDLHENIAVMRHPDHLGGEVTLYWSHHEKVVVVDNVVACIGGLDICFGRWDTRSHPLADVHPTDFRRTLFAGQDYNNARIQDFQAVDKWASNQQSRLESARMPWVDVHSMMTGPVVLDIAQHYVERWNFVKHLKYRHDHRYPILSFPHPVDPNAEPTPTIVRHPHWAKFAEIGERFTCHTRKPEDGGWHEPISIEKGPGTARIQVLRSATDWSHGVSPTEHSIQNAYLQLIREAKSFVFIQNQFFITNASGTKGPVLNAVGQAIVERILSAARDGKRFKCVVMIPAIPGFAGELEGSSGTLAILGAQYHSISRGGKSIRELVAKEGYNPDDYIEFYNLRSYDRLNNDPARLKAMQDKSGISFQRAQAALARVYLGPNADPQELEKNKVVKFAVPREGAEMASLGTKESVDKSAKTVDIPLPETYDEAWDIIKRYESADAVDEAISDSVTHHCDNSGVSLLDEHWAGDEASERNAYVTEETYIHSKLLIVDDSRVLMGSANINDRSLRGDRDSEIACVYEDWEDLIESRMDGKPVKVSRFAATLRRQIYKESLGIAMPHLCPPGRNEPVTAEMRPVAIPHDDVTSSDDDVKVMDPLSPETEALLRATAKKNSKSCSPVLAATSGAHAVLITAEIFEDVFHVLPTDRVSTWAEYKTYAPSAPVKPGHVASIDMPVQHIKEQLAQVRGRIVEMPLNFLTKEKMLEFDASVNPLTLAIYV</sequence>
<dbReference type="InterPro" id="IPR015679">
    <property type="entry name" value="PLipase_D_fam"/>
</dbReference>
<evidence type="ECO:0000256" key="3">
    <source>
        <dbReference type="ARBA" id="ARBA00022963"/>
    </source>
</evidence>
<dbReference type="PANTHER" id="PTHR18896">
    <property type="entry name" value="PHOSPHOLIPASE D"/>
    <property type="match status" value="1"/>
</dbReference>
<evidence type="ECO:0000259" key="6">
    <source>
        <dbReference type="PROSITE" id="PS50035"/>
    </source>
</evidence>
<gene>
    <name evidence="7" type="ORF">BMF94_5820</name>
</gene>
<proteinExistence type="inferred from homology"/>
<dbReference type="STRING" id="741276.A0A2S5B402"/>
<dbReference type="CDD" id="cd00138">
    <property type="entry name" value="PLDc_SF"/>
    <property type="match status" value="1"/>
</dbReference>
<keyword evidence="4" id="KW-0443">Lipid metabolism</keyword>
<dbReference type="CDD" id="cd09138">
    <property type="entry name" value="PLDc_vPLD1_2_yPLD_like_1"/>
    <property type="match status" value="1"/>
</dbReference>
<comment type="catalytic activity">
    <reaction evidence="5">
        <text>a 1,2-diacyl-sn-glycero-3-phosphocholine + H2O = a 1,2-diacyl-sn-glycero-3-phosphate + choline + H(+)</text>
        <dbReference type="Rhea" id="RHEA:14445"/>
        <dbReference type="ChEBI" id="CHEBI:15354"/>
        <dbReference type="ChEBI" id="CHEBI:15377"/>
        <dbReference type="ChEBI" id="CHEBI:15378"/>
        <dbReference type="ChEBI" id="CHEBI:57643"/>
        <dbReference type="ChEBI" id="CHEBI:58608"/>
        <dbReference type="EC" id="3.1.4.4"/>
    </reaction>
</comment>
<evidence type="ECO:0000313" key="7">
    <source>
        <dbReference type="EMBL" id="POY71507.1"/>
    </source>
</evidence>
<dbReference type="OrthoDB" id="14911at2759"/>
<comment type="similarity">
    <text evidence="5">Belongs to the phospholipase D family.</text>
</comment>
<dbReference type="CDD" id="cd09141">
    <property type="entry name" value="PLDc_vPLD1_2_yPLD_like_2"/>
    <property type="match status" value="1"/>
</dbReference>
<dbReference type="Gene3D" id="3.30.870.10">
    <property type="entry name" value="Endonuclease Chain A"/>
    <property type="match status" value="3"/>
</dbReference>
<evidence type="ECO:0000256" key="4">
    <source>
        <dbReference type="ARBA" id="ARBA00023098"/>
    </source>
</evidence>
<reference evidence="7 8" key="1">
    <citation type="journal article" date="2018" name="Front. Microbiol.">
        <title>Prospects for Fungal Bioremediation of Acidic Radioactive Waste Sites: Characterization and Genome Sequence of Rhodotorula taiwanensis MD1149.</title>
        <authorList>
            <person name="Tkavc R."/>
            <person name="Matrosova V.Y."/>
            <person name="Grichenko O.E."/>
            <person name="Gostincar C."/>
            <person name="Volpe R.P."/>
            <person name="Klimenkova P."/>
            <person name="Gaidamakova E.K."/>
            <person name="Zhou C.E."/>
            <person name="Stewart B.J."/>
            <person name="Lyman M.G."/>
            <person name="Malfatti S.A."/>
            <person name="Rubinfeld B."/>
            <person name="Courtot M."/>
            <person name="Singh J."/>
            <person name="Dalgard C.L."/>
            <person name="Hamilton T."/>
            <person name="Frey K.G."/>
            <person name="Gunde-Cimerman N."/>
            <person name="Dugan L."/>
            <person name="Daly M.J."/>
        </authorList>
    </citation>
    <scope>NUCLEOTIDE SEQUENCE [LARGE SCALE GENOMIC DNA]</scope>
    <source>
        <strain evidence="7 8">MD1149</strain>
    </source>
</reference>
<dbReference type="InterPro" id="IPR025202">
    <property type="entry name" value="PLD-like_dom"/>
</dbReference>
<organism evidence="7 8">
    <name type="scientific">Rhodotorula taiwanensis</name>
    <dbReference type="NCBI Taxonomy" id="741276"/>
    <lineage>
        <taxon>Eukaryota</taxon>
        <taxon>Fungi</taxon>
        <taxon>Dikarya</taxon>
        <taxon>Basidiomycota</taxon>
        <taxon>Pucciniomycotina</taxon>
        <taxon>Microbotryomycetes</taxon>
        <taxon>Sporidiobolales</taxon>
        <taxon>Sporidiobolaceae</taxon>
        <taxon>Rhodotorula</taxon>
    </lineage>
</organism>
<dbReference type="InterPro" id="IPR016555">
    <property type="entry name" value="PLipase_D_euk"/>
</dbReference>
<evidence type="ECO:0000256" key="2">
    <source>
        <dbReference type="ARBA" id="ARBA00022801"/>
    </source>
</evidence>
<evidence type="ECO:0000313" key="8">
    <source>
        <dbReference type="Proteomes" id="UP000237144"/>
    </source>
</evidence>
<dbReference type="GO" id="GO:0035556">
    <property type="term" value="P:intracellular signal transduction"/>
    <property type="evidence" value="ECO:0007669"/>
    <property type="project" value="InterPro"/>
</dbReference>
<keyword evidence="2 5" id="KW-0378">Hydrolase</keyword>
<dbReference type="PIRSF" id="PIRSF009376">
    <property type="entry name" value="Phospholipase_D_euk"/>
    <property type="match status" value="1"/>
</dbReference>
<protein>
    <recommendedName>
        <fullName evidence="5">Phospholipase</fullName>
        <ecNumber evidence="5">3.1.4.4</ecNumber>
    </recommendedName>
</protein>
<dbReference type="GO" id="GO:0004630">
    <property type="term" value="F:phospholipase D activity"/>
    <property type="evidence" value="ECO:0007669"/>
    <property type="project" value="UniProtKB-UniRule"/>
</dbReference>
<accession>A0A2S5B402</accession>
<feature type="domain" description="PLD phosphodiesterase" evidence="6">
    <location>
        <begin position="629"/>
        <end position="656"/>
    </location>
</feature>
<keyword evidence="8" id="KW-1185">Reference proteome</keyword>
<dbReference type="AlphaFoldDB" id="A0A2S5B402"/>
<dbReference type="SMART" id="SM00155">
    <property type="entry name" value="PLDc"/>
    <property type="match status" value="2"/>
</dbReference>
<name>A0A2S5B402_9BASI</name>
<dbReference type="GO" id="GO:0009395">
    <property type="term" value="P:phospholipid catabolic process"/>
    <property type="evidence" value="ECO:0007669"/>
    <property type="project" value="TreeGrafter"/>
</dbReference>
<keyword evidence="3 5" id="KW-0442">Lipid degradation</keyword>
<feature type="domain" description="PLD phosphodiesterase" evidence="6">
    <location>
        <begin position="173"/>
        <end position="200"/>
    </location>
</feature>
<dbReference type="SUPFAM" id="SSF56024">
    <property type="entry name" value="Phospholipase D/nuclease"/>
    <property type="match status" value="2"/>
</dbReference>
<keyword evidence="1" id="KW-0677">Repeat</keyword>
<dbReference type="Pfam" id="PF13091">
    <property type="entry name" value="PLDc_2"/>
    <property type="match status" value="1"/>
</dbReference>
<dbReference type="InterPro" id="IPR001736">
    <property type="entry name" value="PLipase_D/transphosphatidylase"/>
</dbReference>
<comment type="caution">
    <text evidence="7">The sequence shown here is derived from an EMBL/GenBank/DDBJ whole genome shotgun (WGS) entry which is preliminary data.</text>
</comment>
<evidence type="ECO:0000256" key="5">
    <source>
        <dbReference type="PIRNR" id="PIRNR009376"/>
    </source>
</evidence>
<dbReference type="PROSITE" id="PS50035">
    <property type="entry name" value="PLD"/>
    <property type="match status" value="2"/>
</dbReference>
<dbReference type="Pfam" id="PF00614">
    <property type="entry name" value="PLDc"/>
    <property type="match status" value="1"/>
</dbReference>